<dbReference type="PROSITE" id="PS50103">
    <property type="entry name" value="ZF_C3H1"/>
    <property type="match status" value="1"/>
</dbReference>
<evidence type="ECO:0000259" key="6">
    <source>
        <dbReference type="PROSITE" id="PS50103"/>
    </source>
</evidence>
<keyword evidence="3 4" id="KW-0862">Zinc</keyword>
<evidence type="ECO:0000256" key="5">
    <source>
        <dbReference type="SAM" id="Phobius"/>
    </source>
</evidence>
<dbReference type="Pfam" id="PF25427">
    <property type="entry name" value="zf-CCCH_UNK"/>
    <property type="match status" value="1"/>
</dbReference>
<keyword evidence="2 4" id="KW-0863">Zinc-finger</keyword>
<evidence type="ECO:0000256" key="4">
    <source>
        <dbReference type="PROSITE-ProRule" id="PRU00723"/>
    </source>
</evidence>
<evidence type="ECO:0000256" key="3">
    <source>
        <dbReference type="ARBA" id="ARBA00022833"/>
    </source>
</evidence>
<keyword evidence="1 4" id="KW-0479">Metal-binding</keyword>
<dbReference type="SUPFAM" id="SSF90229">
    <property type="entry name" value="CCCH zinc finger"/>
    <property type="match status" value="1"/>
</dbReference>
<protein>
    <recommendedName>
        <fullName evidence="6">C3H1-type domain-containing protein</fullName>
    </recommendedName>
</protein>
<dbReference type="InterPro" id="IPR036855">
    <property type="entry name" value="Znf_CCCH_sf"/>
</dbReference>
<dbReference type="Proteomes" id="UP000023152">
    <property type="component" value="Unassembled WGS sequence"/>
</dbReference>
<keyword evidence="8" id="KW-1185">Reference proteome</keyword>
<dbReference type="EMBL" id="ASPP01003653">
    <property type="protein sequence ID" value="ETO33120.1"/>
    <property type="molecule type" value="Genomic_DNA"/>
</dbReference>
<feature type="transmembrane region" description="Helical" evidence="5">
    <location>
        <begin position="415"/>
        <end position="436"/>
    </location>
</feature>
<keyword evidence="5" id="KW-0812">Transmembrane</keyword>
<evidence type="ECO:0000313" key="7">
    <source>
        <dbReference type="EMBL" id="ETO33120.1"/>
    </source>
</evidence>
<dbReference type="Gene3D" id="4.10.1000.10">
    <property type="entry name" value="Zinc finger, CCCH-type"/>
    <property type="match status" value="1"/>
</dbReference>
<evidence type="ECO:0000256" key="2">
    <source>
        <dbReference type="ARBA" id="ARBA00022771"/>
    </source>
</evidence>
<keyword evidence="5" id="KW-0472">Membrane</keyword>
<feature type="domain" description="C3H1-type" evidence="6">
    <location>
        <begin position="6"/>
        <end position="36"/>
    </location>
</feature>
<accession>X6P3K2</accession>
<feature type="zinc finger region" description="C3H1-type" evidence="4">
    <location>
        <begin position="6"/>
        <end position="36"/>
    </location>
</feature>
<keyword evidence="5" id="KW-1133">Transmembrane helix</keyword>
<evidence type="ECO:0000256" key="1">
    <source>
        <dbReference type="ARBA" id="ARBA00022723"/>
    </source>
</evidence>
<name>X6P3K2_RETFI</name>
<proteinExistence type="predicted"/>
<comment type="caution">
    <text evidence="7">The sequence shown here is derived from an EMBL/GenBank/DDBJ whole genome shotgun (WGS) entry which is preliminary data.</text>
</comment>
<evidence type="ECO:0000313" key="8">
    <source>
        <dbReference type="Proteomes" id="UP000023152"/>
    </source>
</evidence>
<organism evidence="7 8">
    <name type="scientific">Reticulomyxa filosa</name>
    <dbReference type="NCBI Taxonomy" id="46433"/>
    <lineage>
        <taxon>Eukaryota</taxon>
        <taxon>Sar</taxon>
        <taxon>Rhizaria</taxon>
        <taxon>Retaria</taxon>
        <taxon>Foraminifera</taxon>
        <taxon>Monothalamids</taxon>
        <taxon>Reticulomyxidae</taxon>
        <taxon>Reticulomyxa</taxon>
    </lineage>
</organism>
<dbReference type="InterPro" id="IPR000571">
    <property type="entry name" value="Znf_CCCH"/>
</dbReference>
<dbReference type="GO" id="GO:0008270">
    <property type="term" value="F:zinc ion binding"/>
    <property type="evidence" value="ECO:0007669"/>
    <property type="project" value="UniProtKB-KW"/>
</dbReference>
<reference evidence="7 8" key="1">
    <citation type="journal article" date="2013" name="Curr. Biol.">
        <title>The Genome of the Foraminiferan Reticulomyxa filosa.</title>
        <authorList>
            <person name="Glockner G."/>
            <person name="Hulsmann N."/>
            <person name="Schleicher M."/>
            <person name="Noegel A.A."/>
            <person name="Eichinger L."/>
            <person name="Gallinger C."/>
            <person name="Pawlowski J."/>
            <person name="Sierra R."/>
            <person name="Euteneuer U."/>
            <person name="Pillet L."/>
            <person name="Moustafa A."/>
            <person name="Platzer M."/>
            <person name="Groth M."/>
            <person name="Szafranski K."/>
            <person name="Schliwa M."/>
        </authorList>
    </citation>
    <scope>NUCLEOTIDE SEQUENCE [LARGE SCALE GENOMIC DNA]</scope>
</reference>
<dbReference type="AlphaFoldDB" id="X6P3K2"/>
<dbReference type="OrthoDB" id="20534at2759"/>
<sequence>MYHPNIYKTSMCMNYNNPSGNRCKWGYYCTHAHGQDDVRTPVNRRCNNGNAVDTDGFPHALKDTTLKTHARVLSHNHHHHPNKELIKSVLAANAMNINVTNDNNTSNNNNITLNVNTNNNVNNINNSNNNNAINNNNNNNNNKNTITIPMNRPTNVTSSRSHEHGHNDMVIYPVVMDKFGPMTSSMQSYASYGGDTHKFTSKANGNINSNTTNTTMNAMDVPLTYSHYPLWSPAVALPVSSSSSSSLVVHHPHHQPIVSKNDFVTTNTNTHAKVKMPVMPDLDSIEPAFLEYLSRPAVQGGGIGLSDTDFETDDQDLDLDLFPLNVSLPSPSPPLPMWEDVNPLQPLYPLSTVQPFEKQPIPDVKSSSTLRRSFDSISPQSHLQAHTLQSSQLQKHKQKRTCDLCGLFPLSMMQFIPLTFFFFFDVCTHMLSSFYIQLYKSRCNHVLCANCSSKDMKCSLCLANISSFTHL</sequence>
<gene>
    <name evidence="7" type="ORF">RFI_03987</name>
</gene>